<evidence type="ECO:0000313" key="5">
    <source>
        <dbReference type="EMBL" id="KAK0972564.1"/>
    </source>
</evidence>
<gene>
    <name evidence="5" type="ORF">LTR91_015110</name>
</gene>
<proteinExistence type="predicted"/>
<feature type="compositionally biased region" description="Low complexity" evidence="3">
    <location>
        <begin position="297"/>
        <end position="313"/>
    </location>
</feature>
<keyword evidence="6" id="KW-1185">Reference proteome</keyword>
<feature type="compositionally biased region" description="Polar residues" evidence="3">
    <location>
        <begin position="551"/>
        <end position="561"/>
    </location>
</feature>
<feature type="compositionally biased region" description="Basic and acidic residues" evidence="3">
    <location>
        <begin position="105"/>
        <end position="119"/>
    </location>
</feature>
<dbReference type="Pfam" id="PF24584">
    <property type="entry name" value="Ig_CYK3_C"/>
    <property type="match status" value="2"/>
</dbReference>
<comment type="caution">
    <text evidence="5">The sequence shown here is derived from an EMBL/GenBank/DDBJ whole genome shotgun (WGS) entry which is preliminary data.</text>
</comment>
<dbReference type="FunFam" id="2.30.30.40:FF:000168">
    <property type="entry name" value="SH3 domain protein (Cyk3)"/>
    <property type="match status" value="1"/>
</dbReference>
<feature type="compositionally biased region" description="Low complexity" evidence="3">
    <location>
        <begin position="83"/>
        <end position="100"/>
    </location>
</feature>
<feature type="compositionally biased region" description="Low complexity" evidence="3">
    <location>
        <begin position="495"/>
        <end position="507"/>
    </location>
</feature>
<feature type="compositionally biased region" description="Low complexity" evidence="3">
    <location>
        <begin position="575"/>
        <end position="594"/>
    </location>
</feature>
<dbReference type="GO" id="GO:0140278">
    <property type="term" value="P:mitotic division septum assembly"/>
    <property type="evidence" value="ECO:0007669"/>
    <property type="project" value="TreeGrafter"/>
</dbReference>
<keyword evidence="1 2" id="KW-0728">SH3 domain</keyword>
<dbReference type="SUPFAM" id="SSF50044">
    <property type="entry name" value="SH3-domain"/>
    <property type="match status" value="1"/>
</dbReference>
<feature type="compositionally biased region" description="Low complexity" evidence="3">
    <location>
        <begin position="184"/>
        <end position="194"/>
    </location>
</feature>
<dbReference type="Pfam" id="PF01841">
    <property type="entry name" value="Transglut_core"/>
    <property type="match status" value="1"/>
</dbReference>
<feature type="compositionally biased region" description="Gly residues" evidence="3">
    <location>
        <begin position="1362"/>
        <end position="1372"/>
    </location>
</feature>
<dbReference type="Gene3D" id="2.30.30.40">
    <property type="entry name" value="SH3 Domains"/>
    <property type="match status" value="1"/>
</dbReference>
<dbReference type="InterPro" id="IPR002931">
    <property type="entry name" value="Transglutaminase-like"/>
</dbReference>
<dbReference type="InterPro" id="IPR036028">
    <property type="entry name" value="SH3-like_dom_sf"/>
</dbReference>
<dbReference type="SMART" id="SM00326">
    <property type="entry name" value="SH3"/>
    <property type="match status" value="1"/>
</dbReference>
<feature type="compositionally biased region" description="Low complexity" evidence="3">
    <location>
        <begin position="1295"/>
        <end position="1318"/>
    </location>
</feature>
<accession>A0AAN6QMB7</accession>
<reference evidence="5" key="1">
    <citation type="submission" date="2023-06" db="EMBL/GenBank/DDBJ databases">
        <title>Black Yeasts Isolated from many extreme environments.</title>
        <authorList>
            <person name="Coleine C."/>
            <person name="Stajich J.E."/>
            <person name="Selbmann L."/>
        </authorList>
    </citation>
    <scope>NUCLEOTIDE SEQUENCE</scope>
    <source>
        <strain evidence="5">CCFEE 5200</strain>
    </source>
</reference>
<dbReference type="FunFam" id="3.10.620.30:FF:000005">
    <property type="entry name" value="SH3 domain protein (Cyk3), putative"/>
    <property type="match status" value="1"/>
</dbReference>
<feature type="region of interest" description="Disordered" evidence="3">
    <location>
        <begin position="75"/>
        <end position="648"/>
    </location>
</feature>
<dbReference type="InterPro" id="IPR056409">
    <property type="entry name" value="Ig_CYK3_C"/>
</dbReference>
<dbReference type="InterPro" id="IPR001452">
    <property type="entry name" value="SH3_domain"/>
</dbReference>
<dbReference type="GO" id="GO:0110085">
    <property type="term" value="C:mitotic actomyosin contractile ring"/>
    <property type="evidence" value="ECO:0007669"/>
    <property type="project" value="TreeGrafter"/>
</dbReference>
<feature type="domain" description="SH3" evidence="4">
    <location>
        <begin position="10"/>
        <end position="72"/>
    </location>
</feature>
<dbReference type="InterPro" id="IPR052557">
    <property type="entry name" value="CAP/Cytokinesis_protein"/>
</dbReference>
<evidence type="ECO:0000259" key="4">
    <source>
        <dbReference type="PROSITE" id="PS50002"/>
    </source>
</evidence>
<feature type="compositionally biased region" description="Low complexity" evidence="3">
    <location>
        <begin position="776"/>
        <end position="790"/>
    </location>
</feature>
<dbReference type="InterPro" id="IPR038765">
    <property type="entry name" value="Papain-like_cys_pep_sf"/>
</dbReference>
<evidence type="ECO:0000256" key="1">
    <source>
        <dbReference type="ARBA" id="ARBA00022443"/>
    </source>
</evidence>
<evidence type="ECO:0000256" key="3">
    <source>
        <dbReference type="SAM" id="MobiDB-lite"/>
    </source>
</evidence>
<dbReference type="PANTHER" id="PTHR46333:SF2">
    <property type="entry name" value="CYTOKINESIS PROTEIN 3"/>
    <property type="match status" value="1"/>
</dbReference>
<feature type="compositionally biased region" description="Pro residues" evidence="3">
    <location>
        <begin position="229"/>
        <end position="239"/>
    </location>
</feature>
<dbReference type="PANTHER" id="PTHR46333">
    <property type="entry name" value="CYTOKINESIS PROTEIN 3"/>
    <property type="match status" value="1"/>
</dbReference>
<feature type="region of interest" description="Disordered" evidence="3">
    <location>
        <begin position="772"/>
        <end position="805"/>
    </location>
</feature>
<organism evidence="5 6">
    <name type="scientific">Friedmanniomyces endolithicus</name>
    <dbReference type="NCBI Taxonomy" id="329885"/>
    <lineage>
        <taxon>Eukaryota</taxon>
        <taxon>Fungi</taxon>
        <taxon>Dikarya</taxon>
        <taxon>Ascomycota</taxon>
        <taxon>Pezizomycotina</taxon>
        <taxon>Dothideomycetes</taxon>
        <taxon>Dothideomycetidae</taxon>
        <taxon>Mycosphaerellales</taxon>
        <taxon>Teratosphaeriaceae</taxon>
        <taxon>Friedmanniomyces</taxon>
    </lineage>
</organism>
<feature type="compositionally biased region" description="Basic and acidic residues" evidence="3">
    <location>
        <begin position="415"/>
        <end position="424"/>
    </location>
</feature>
<feature type="region of interest" description="Disordered" evidence="3">
    <location>
        <begin position="674"/>
        <end position="698"/>
    </location>
</feature>
<dbReference type="EMBL" id="JAUJLE010000168">
    <property type="protein sequence ID" value="KAK0972564.1"/>
    <property type="molecule type" value="Genomic_DNA"/>
</dbReference>
<protein>
    <recommendedName>
        <fullName evidence="4">SH3 domain-containing protein</fullName>
    </recommendedName>
</protein>
<feature type="compositionally biased region" description="Pro residues" evidence="3">
    <location>
        <begin position="276"/>
        <end position="286"/>
    </location>
</feature>
<feature type="compositionally biased region" description="Low complexity" evidence="3">
    <location>
        <begin position="620"/>
        <end position="648"/>
    </location>
</feature>
<evidence type="ECO:0000256" key="2">
    <source>
        <dbReference type="PROSITE-ProRule" id="PRU00192"/>
    </source>
</evidence>
<dbReference type="Gene3D" id="3.10.620.30">
    <property type="match status" value="1"/>
</dbReference>
<dbReference type="Proteomes" id="UP001175353">
    <property type="component" value="Unassembled WGS sequence"/>
</dbReference>
<evidence type="ECO:0000313" key="6">
    <source>
        <dbReference type="Proteomes" id="UP001175353"/>
    </source>
</evidence>
<sequence>MGGPRDAPSRFPCWCQATYSWGGETKKDLGFIEGDLIEALNAGDGLWWMGRLRRDPRAIGLFPSNFVKVLDESFQPAPNSRHASPLNAAPSPSPSPAKSKSVFRKPFDAYEKAGPRRSLDGNQTGSPQSEKEPVRKEKSKFRPYSSMKTAPAPNSMPKKAPAEDTGPRIPAPPPRGHHSRRPSRAPSPLPHSRSGGMSASPTPTPGYAVPTTSSIYRAASPQPSYRGPSPAPDRAPSPLPSTYHDGSAFPQLLPASRRPSPSPYQQEDLYESRAPSPAPSRAPSPLPSTNHDGSAFPQLLPASRRPSPSPLQQFDPYGSRAPSPAPPSHDPYQHHGAYGSRAPSPAPPSPNPYQTRGAYGSRAPSPAPSFGYQQSWQAPSPAPYEDELESPPPPPPPAHRVAYQPSRAPSMVQQHARDPYDRGGSRTPVPPSPSGDGGSHMTPSPLRDAMNDVMSSLHDMSMYQDPTDMPPPPLPSGPITTANIWSPDEFELVRSRSQAQHQRAQSSMGFAAQESYFEHRPTKTPSLPTSRDGPPELENYVQRMERKLRHVQSNVSCSSNQPPEPPLKGTQFATSSSRPTTSSSQSSHGSYGRSMHSQQQHPKLKQRKSAFELGQERLTRTYTTKTNVTNSTDSSSATQSTTSTAATSRSIMSGYSAGGFSATSAGSLARRKFGLGSQRGQRPASVAERRSVGDMNSSARSMAATESVASGPSYHESHASFNQPLLTPTADWTKDPMESAGVLGGLSAPKARKSGFFKKMIASAKTGAASARSTLGSASGSRPGSRAGSPTKGLPGGNGPTAIAGGSFARADSAFGGGGAAARDMGLGGGGDWMQVRRDINRSNSLSHRERDERVERCEMLDLPVLNPIDQLHELTEGDEGLDGLCVSEPTDFNTTSLALVDKSTRFVQNVPPMVTAKTLAQGYICRPYRTDVQCLRAIFTWATERITWEEDYEGEVDTRRVISTKRGCSAEIAVLVREMCSAMGLHAEEVHGYLKGPGEVLDLDTIARPNHWWNAVIIDGEWRIMDCSLANPSNPRRSIYSSASSQVAESWYFLARPSEICYTHIPLLPEQQHIVPPVDHEVLIALPCATPAYHRHGCELADFNTSQLHMENLEMTQLHITVPEDIECVAETSARAFAQDADGDLFEGGETVTKRAFAQPEWTPAGRKHFTIKALLPSDEGHAILKIYAGKRGLMHSLKDNPHALALALPLSHTGANPAYDFHVRHPTPHAQRHDLYVVQPQCGRLTVNNTFVFCVRQHPSSLSRFTPDTWGSQHGRPVSPVPGSFATGGNGRPGSAMSMMSASASAYGSEASSSVSGNGGGGGGAMTAAQQKPAKLAIQSPSQKIIRLTRKQEHSSASRDGGGGGGGGQEEGLTTAWETVIKIGERGTWRGLVLADRSARCARSVRVTPREQRSRRWSEVTQRVWLKSPKEMRVHR</sequence>
<name>A0AAN6QMB7_9PEZI</name>
<feature type="region of interest" description="Disordered" evidence="3">
    <location>
        <begin position="1268"/>
        <end position="1374"/>
    </location>
</feature>
<dbReference type="SUPFAM" id="SSF54001">
    <property type="entry name" value="Cysteine proteinases"/>
    <property type="match status" value="1"/>
</dbReference>
<dbReference type="SMART" id="SM00460">
    <property type="entry name" value="TGc"/>
    <property type="match status" value="1"/>
</dbReference>
<dbReference type="PROSITE" id="PS50002">
    <property type="entry name" value="SH3"/>
    <property type="match status" value="1"/>
</dbReference>